<dbReference type="RefSeq" id="WP_013700845.1">
    <property type="nucleotide sequence ID" value="NC_015385.1"/>
</dbReference>
<dbReference type="eggNOG" id="ENOG5031QS4">
    <property type="taxonomic scope" value="Bacteria"/>
</dbReference>
<dbReference type="AlphaFoldDB" id="F2NUH5"/>
<gene>
    <name evidence="3" type="ordered locus">Tresu_0597</name>
</gene>
<dbReference type="HOGENOM" id="CLU_108839_1_0_12"/>
<proteinExistence type="predicted"/>
<feature type="domain" description="Flavodoxin" evidence="2">
    <location>
        <begin position="4"/>
        <end position="126"/>
    </location>
</feature>
<comment type="cofactor">
    <cofactor evidence="1">
        <name>FMN</name>
        <dbReference type="ChEBI" id="CHEBI:58210"/>
    </cofactor>
</comment>
<dbReference type="KEGG" id="tsu:Tresu_0597"/>
<keyword evidence="4" id="KW-1185">Reference proteome</keyword>
<dbReference type="OrthoDB" id="2146857at2"/>
<dbReference type="GeneID" id="302997800"/>
<evidence type="ECO:0000313" key="3">
    <source>
        <dbReference type="EMBL" id="AEB13538.1"/>
    </source>
</evidence>
<dbReference type="PROSITE" id="PS00201">
    <property type="entry name" value="FLAVODOXIN"/>
    <property type="match status" value="1"/>
</dbReference>
<accession>F2NUH5</accession>
<dbReference type="STRING" id="869209.Tresu_0597"/>
<dbReference type="Pfam" id="PF12724">
    <property type="entry name" value="Flavodoxin_5"/>
    <property type="match status" value="1"/>
</dbReference>
<name>F2NUH5_TRES6</name>
<organism evidence="3 4">
    <name type="scientific">Treponema succinifaciens (strain ATCC 33096 / DSM 2489 / 6091)</name>
    <dbReference type="NCBI Taxonomy" id="869209"/>
    <lineage>
        <taxon>Bacteria</taxon>
        <taxon>Pseudomonadati</taxon>
        <taxon>Spirochaetota</taxon>
        <taxon>Spirochaetia</taxon>
        <taxon>Spirochaetales</taxon>
        <taxon>Treponemataceae</taxon>
        <taxon>Treponema</taxon>
    </lineage>
</organism>
<dbReference type="GO" id="GO:0009055">
    <property type="term" value="F:electron transfer activity"/>
    <property type="evidence" value="ECO:0007669"/>
    <property type="project" value="InterPro"/>
</dbReference>
<evidence type="ECO:0000313" key="4">
    <source>
        <dbReference type="Proteomes" id="UP000006852"/>
    </source>
</evidence>
<sequence>MKAIIYTTNTGSTAQYAKMLAEQTGLPAFSMEEAKSKVEAGSEIIYLGWIMAAQVKGYKAAAKKYKIKAVCAVGMERTGTRTEQIREKTSVPVAIPLFTLQGNFDVKKLHGIYRLMMNLMVKMITKKLGAKTDRTQQENEMLEIMLHGGEKVCAENLGEVINWYKKVQ</sequence>
<evidence type="ECO:0000259" key="2">
    <source>
        <dbReference type="Pfam" id="PF12724"/>
    </source>
</evidence>
<dbReference type="InterPro" id="IPR026816">
    <property type="entry name" value="Flavodoxin_dom"/>
</dbReference>
<dbReference type="GO" id="GO:0010181">
    <property type="term" value="F:FMN binding"/>
    <property type="evidence" value="ECO:0007669"/>
    <property type="project" value="InterPro"/>
</dbReference>
<dbReference type="Proteomes" id="UP000006852">
    <property type="component" value="Chromosome"/>
</dbReference>
<protein>
    <recommendedName>
        <fullName evidence="2">Flavodoxin domain-containing protein</fullName>
    </recommendedName>
</protein>
<dbReference type="EMBL" id="CP002631">
    <property type="protein sequence ID" value="AEB13538.1"/>
    <property type="molecule type" value="Genomic_DNA"/>
</dbReference>
<dbReference type="InterPro" id="IPR001226">
    <property type="entry name" value="Flavodoxin_CS"/>
</dbReference>
<evidence type="ECO:0000256" key="1">
    <source>
        <dbReference type="ARBA" id="ARBA00001917"/>
    </source>
</evidence>
<reference evidence="3 4" key="1">
    <citation type="journal article" date="2011" name="Stand. Genomic Sci.">
        <title>Complete genome sequence of Treponema succinifaciens type strain (6091).</title>
        <authorList>
            <person name="Han C."/>
            <person name="Gronow S."/>
            <person name="Teshima H."/>
            <person name="Lapidus A."/>
            <person name="Nolan M."/>
            <person name="Lucas S."/>
            <person name="Hammon N."/>
            <person name="Deshpande S."/>
            <person name="Cheng J.F."/>
            <person name="Zeytun A."/>
            <person name="Tapia R."/>
            <person name="Goodwin L."/>
            <person name="Pitluck S."/>
            <person name="Liolios K."/>
            <person name="Pagani I."/>
            <person name="Ivanova N."/>
            <person name="Mavromatis K."/>
            <person name="Mikhailova N."/>
            <person name="Huntemann M."/>
            <person name="Pati A."/>
            <person name="Chen A."/>
            <person name="Palaniappan K."/>
            <person name="Land M."/>
            <person name="Hauser L."/>
            <person name="Brambilla E.M."/>
            <person name="Rohde M."/>
            <person name="Goker M."/>
            <person name="Woyke T."/>
            <person name="Bristow J."/>
            <person name="Eisen J.A."/>
            <person name="Markowitz V."/>
            <person name="Hugenholtz P."/>
            <person name="Kyrpides N.C."/>
            <person name="Klenk H.P."/>
            <person name="Detter J.C."/>
        </authorList>
    </citation>
    <scope>NUCLEOTIDE SEQUENCE [LARGE SCALE GENOMIC DNA]</scope>
    <source>
        <strain evidence="4">ATCC 33096 / DSM 2489 / 6091</strain>
    </source>
</reference>
<reference evidence="4" key="2">
    <citation type="submission" date="2011-04" db="EMBL/GenBank/DDBJ databases">
        <title>The complete genome of chromosome of Treponema succinifaciens DSM 2489.</title>
        <authorList>
            <person name="Lucas S."/>
            <person name="Copeland A."/>
            <person name="Lapidus A."/>
            <person name="Bruce D."/>
            <person name="Goodwin L."/>
            <person name="Pitluck S."/>
            <person name="Peters L."/>
            <person name="Kyrpides N."/>
            <person name="Mavromatis K."/>
            <person name="Ivanova N."/>
            <person name="Ovchinnikova G."/>
            <person name="Teshima H."/>
            <person name="Detter J.C."/>
            <person name="Tapia R."/>
            <person name="Han C."/>
            <person name="Land M."/>
            <person name="Hauser L."/>
            <person name="Markowitz V."/>
            <person name="Cheng J.-F."/>
            <person name="Hugenholtz P."/>
            <person name="Woyke T."/>
            <person name="Wu D."/>
            <person name="Gronow S."/>
            <person name="Wellnitz S."/>
            <person name="Brambilla E."/>
            <person name="Klenk H.-P."/>
            <person name="Eisen J.A."/>
        </authorList>
    </citation>
    <scope>NUCLEOTIDE SEQUENCE [LARGE SCALE GENOMIC DNA]</scope>
    <source>
        <strain evidence="4">ATCC 33096 / DSM 2489 / 6091</strain>
    </source>
</reference>